<feature type="transmembrane region" description="Helical" evidence="10">
    <location>
        <begin position="392"/>
        <end position="411"/>
    </location>
</feature>
<dbReference type="NCBIfam" id="TIGR03810">
    <property type="entry name" value="arg_ornith_anti"/>
    <property type="match status" value="1"/>
</dbReference>
<dbReference type="InterPro" id="IPR004754">
    <property type="entry name" value="Amino_acid_antiprt"/>
</dbReference>
<evidence type="ECO:0000313" key="12">
    <source>
        <dbReference type="Proteomes" id="UP000186588"/>
    </source>
</evidence>
<feature type="transmembrane region" description="Helical" evidence="10">
    <location>
        <begin position="126"/>
        <end position="144"/>
    </location>
</feature>
<feature type="transmembrane region" description="Helical" evidence="10">
    <location>
        <begin position="417"/>
        <end position="435"/>
    </location>
</feature>
<feature type="transmembrane region" description="Helical" evidence="10">
    <location>
        <begin position="282"/>
        <end position="302"/>
    </location>
</feature>
<dbReference type="AlphaFoldDB" id="A0A0M9DAI5"/>
<keyword evidence="4" id="KW-1003">Cell membrane</keyword>
<dbReference type="GO" id="GO:0005886">
    <property type="term" value="C:plasma membrane"/>
    <property type="evidence" value="ECO:0007669"/>
    <property type="project" value="UniProtKB-SubCell"/>
</dbReference>
<feature type="transmembrane region" description="Helical" evidence="10">
    <location>
        <begin position="237"/>
        <end position="262"/>
    </location>
</feature>
<dbReference type="Pfam" id="PF13520">
    <property type="entry name" value="AA_permease_2"/>
    <property type="match status" value="1"/>
</dbReference>
<dbReference type="PANTHER" id="PTHR42770">
    <property type="entry name" value="AMINO ACID TRANSPORTER-RELATED"/>
    <property type="match status" value="1"/>
</dbReference>
<keyword evidence="8 10" id="KW-0472">Membrane</keyword>
<feature type="transmembrane region" description="Helical" evidence="10">
    <location>
        <begin position="12"/>
        <end position="31"/>
    </location>
</feature>
<accession>A0A0M9DAI5</accession>
<evidence type="ECO:0000256" key="10">
    <source>
        <dbReference type="SAM" id="Phobius"/>
    </source>
</evidence>
<evidence type="ECO:0000256" key="3">
    <source>
        <dbReference type="ARBA" id="ARBA00022448"/>
    </source>
</evidence>
<keyword evidence="5 10" id="KW-0812">Transmembrane</keyword>
<reference evidence="11 12" key="1">
    <citation type="journal article" date="2016" name="Syst. Appl. Microbiol.">
        <title>Genomic characterization of a fructophilic bee symbiont Lactobacillus kunkeei reveals its niche-specific adaptation.</title>
        <authorList>
            <person name="Maeno S."/>
            <person name="Tanizawa Y."/>
            <person name="Kanesaki Y."/>
            <person name="Kubota E."/>
            <person name="Kumar H."/>
            <person name="Dicks L."/>
            <person name="Salminen S."/>
            <person name="Nakagawa J."/>
            <person name="Arita M."/>
            <person name="Endo A."/>
        </authorList>
    </citation>
    <scope>NUCLEOTIDE SEQUENCE [LARGE SCALE GENOMIC DNA]</scope>
    <source>
        <strain evidence="11 12">FF30-6</strain>
    </source>
</reference>
<dbReference type="GO" id="GO:0043858">
    <property type="term" value="F:arginine:ornithine antiporter activity"/>
    <property type="evidence" value="ECO:0007669"/>
    <property type="project" value="UniProtKB-UniRule"/>
</dbReference>
<feature type="transmembrane region" description="Helical" evidence="10">
    <location>
        <begin position="333"/>
        <end position="353"/>
    </location>
</feature>
<keyword evidence="7 10" id="KW-1133">Transmembrane helix</keyword>
<dbReference type="RefSeq" id="WP_057198106.1">
    <property type="nucleotide sequence ID" value="NZ_BDDX01000001.1"/>
</dbReference>
<organism evidence="11 12">
    <name type="scientific">Apilactobacillus kunkeei</name>
    <dbReference type="NCBI Taxonomy" id="148814"/>
    <lineage>
        <taxon>Bacteria</taxon>
        <taxon>Bacillati</taxon>
        <taxon>Bacillota</taxon>
        <taxon>Bacilli</taxon>
        <taxon>Lactobacillales</taxon>
        <taxon>Lactobacillaceae</taxon>
        <taxon>Apilactobacillus</taxon>
    </lineage>
</organism>
<name>A0A0M9DAI5_9LACO</name>
<comment type="subcellular location">
    <subcellularLocation>
        <location evidence="1">Cell membrane</location>
        <topology evidence="1">Multi-pass membrane protein</topology>
    </subcellularLocation>
</comment>
<dbReference type="PIRSF" id="PIRSF006060">
    <property type="entry name" value="AA_transporter"/>
    <property type="match status" value="1"/>
</dbReference>
<feature type="transmembrane region" description="Helical" evidence="10">
    <location>
        <begin position="156"/>
        <end position="176"/>
    </location>
</feature>
<proteinExistence type="inferred from homology"/>
<comment type="caution">
    <text evidence="11">The sequence shown here is derived from an EMBL/GenBank/DDBJ whole genome shotgun (WGS) entry which is preliminary data.</text>
</comment>
<feature type="transmembrane region" description="Helical" evidence="10">
    <location>
        <begin position="94"/>
        <end position="120"/>
    </location>
</feature>
<feature type="transmembrane region" description="Helical" evidence="10">
    <location>
        <begin position="206"/>
        <end position="225"/>
    </location>
</feature>
<evidence type="ECO:0000313" key="11">
    <source>
        <dbReference type="EMBL" id="GAT90133.1"/>
    </source>
</evidence>
<dbReference type="Gene3D" id="1.20.1740.10">
    <property type="entry name" value="Amino acid/polyamine transporter I"/>
    <property type="match status" value="1"/>
</dbReference>
<evidence type="ECO:0000256" key="1">
    <source>
        <dbReference type="ARBA" id="ARBA00004651"/>
    </source>
</evidence>
<evidence type="ECO:0000256" key="7">
    <source>
        <dbReference type="ARBA" id="ARBA00022989"/>
    </source>
</evidence>
<keyword evidence="3" id="KW-0813">Transport</keyword>
<feature type="transmembrane region" description="Helical" evidence="10">
    <location>
        <begin position="451"/>
        <end position="469"/>
    </location>
</feature>
<evidence type="ECO:0000256" key="4">
    <source>
        <dbReference type="ARBA" id="ARBA00022475"/>
    </source>
</evidence>
<protein>
    <recommendedName>
        <fullName evidence="9">Arginine-ornithine antiporter</fullName>
    </recommendedName>
</protein>
<dbReference type="InterPro" id="IPR022461">
    <property type="entry name" value="Arg/Orn_antiprt_ArcD"/>
</dbReference>
<keyword evidence="6" id="KW-0029">Amino-acid transport</keyword>
<feature type="transmembrane region" description="Helical" evidence="10">
    <location>
        <begin position="37"/>
        <end position="60"/>
    </location>
</feature>
<evidence type="ECO:0000256" key="2">
    <source>
        <dbReference type="ARBA" id="ARBA00008220"/>
    </source>
</evidence>
<dbReference type="EMBL" id="BDDX01000001">
    <property type="protein sequence ID" value="GAT90133.1"/>
    <property type="molecule type" value="Genomic_DNA"/>
</dbReference>
<dbReference type="Proteomes" id="UP000186588">
    <property type="component" value="Unassembled WGS sequence"/>
</dbReference>
<dbReference type="NCBIfam" id="TIGR00905">
    <property type="entry name" value="2A0302"/>
    <property type="match status" value="1"/>
</dbReference>
<evidence type="ECO:0000256" key="8">
    <source>
        <dbReference type="ARBA" id="ARBA00023136"/>
    </source>
</evidence>
<feature type="transmembrane region" description="Helical" evidence="10">
    <location>
        <begin position="359"/>
        <end position="380"/>
    </location>
</feature>
<comment type="similarity">
    <text evidence="2">Belongs to the amino acid-polyamine-organocation (APC) superfamily. Basic amino acid/polyamine antiporter (APA) (TC 2.A.3.2) family.</text>
</comment>
<evidence type="ECO:0000256" key="6">
    <source>
        <dbReference type="ARBA" id="ARBA00022970"/>
    </source>
</evidence>
<dbReference type="PATRIC" id="fig|148814.19.peg.923"/>
<evidence type="ECO:0000256" key="5">
    <source>
        <dbReference type="ARBA" id="ARBA00022692"/>
    </source>
</evidence>
<gene>
    <name evidence="11" type="primary">arcD</name>
    <name evidence="11" type="ORF">FF306_00227</name>
</gene>
<dbReference type="PANTHER" id="PTHR42770:SF4">
    <property type="entry name" value="ARGININE_ORNITHINE ANTIPORTER-RELATED"/>
    <property type="match status" value="1"/>
</dbReference>
<dbReference type="InterPro" id="IPR002293">
    <property type="entry name" value="AA/rel_permease1"/>
</dbReference>
<sequence length="475" mass="52070">MNDSAKKLNLTELIGLVIGSIIGGGIFNLMHDMASQAGVGSVIVGWVITAIGMLCLAFTFQNLTNKRPDLQAGIYSFADAGFGHYIGFNSAWGYWLSVWLGNISYATLLMSSLTYFFPIFDNGHNLVSFIAATIILWGGHFLVLRGIHSASFINTIITIIKLIPIFLFIVIMITAFKLNVFTSDFWLMHGKPFNFSDVLGQVKSTMLVTVFVFSGIEGAVIFSGYAKKRKDIGRATVLGIIAVTMIYMLVTLLSFGVMHQAQLSQLGQPAMADLLQHVMGKWGAIIVNIGLIIAVLGAWLSWTMFAAEVPYEAAKVGSFPKFFAKENKNGTPVNSLIFTNVLVELFMVSFFLASSAYNLFLSISSSAVLIPYAFSALYQVKYSYLDKGASDRRRNLILGIIASAYSIWLIYAAGLNYILLTTILFAAGLPAYCYLQKVDNKKDHIFTKLERLLAIALVILAVIAIYELVTGGITI</sequence>
<dbReference type="GO" id="GO:1903826">
    <property type="term" value="P:L-arginine transmembrane transport"/>
    <property type="evidence" value="ECO:0007669"/>
    <property type="project" value="InterPro"/>
</dbReference>
<dbReference type="GO" id="GO:0006527">
    <property type="term" value="P:L-arginine catabolic process"/>
    <property type="evidence" value="ECO:0007669"/>
    <property type="project" value="UniProtKB-UniRule"/>
</dbReference>
<evidence type="ECO:0000256" key="9">
    <source>
        <dbReference type="NCBIfam" id="TIGR03810"/>
    </source>
</evidence>
<dbReference type="InterPro" id="IPR050367">
    <property type="entry name" value="APC_superfamily"/>
</dbReference>